<evidence type="ECO:0000256" key="1">
    <source>
        <dbReference type="ARBA" id="ARBA00001623"/>
    </source>
</evidence>
<protein>
    <recommendedName>
        <fullName evidence="5">hydroxyacylglutathione hydrolase</fullName>
        <ecNumber evidence="5">3.1.2.6</ecNumber>
    </recommendedName>
    <alternativeName>
        <fullName evidence="9">Glyoxalase II</fullName>
    </alternativeName>
</protein>
<dbReference type="AlphaFoldDB" id="A0A9W8A1A9"/>
<dbReference type="SMART" id="SM00849">
    <property type="entry name" value="Lactamase_B"/>
    <property type="match status" value="1"/>
</dbReference>
<proteinExistence type="inferred from homology"/>
<evidence type="ECO:0000256" key="5">
    <source>
        <dbReference type="ARBA" id="ARBA00011917"/>
    </source>
</evidence>
<dbReference type="CDD" id="cd07723">
    <property type="entry name" value="hydroxyacylglutathione_hydrolase_MBL-fold"/>
    <property type="match status" value="1"/>
</dbReference>
<evidence type="ECO:0000256" key="6">
    <source>
        <dbReference type="ARBA" id="ARBA00022723"/>
    </source>
</evidence>
<evidence type="ECO:0000256" key="2">
    <source>
        <dbReference type="ARBA" id="ARBA00001947"/>
    </source>
</evidence>
<name>A0A9W8A1A9_9FUNG</name>
<dbReference type="InterPro" id="IPR001279">
    <property type="entry name" value="Metallo-B-lactamas"/>
</dbReference>
<sequence length="249" mass="27548">MRIVTVPVLSDNYSYIIIDDKTSEVAVVDPVEPKKVLKELESLNLTSHLKSVITTHHHADHSGGNRELNKLHPGLKFIGGDERIPALNAVVKDGDAFEIGSIKFKAIKTIGHTTGSITFYLEDESNNQRVVFTGDTLFIGKLFEGTPDQMYDSLINRIGALPGDTKVYPGHEYTRKNLEFALTVDGENPDLKAKVERIKNLSITVPSTIKEEWATNPFLRVREPALIASTGKTDPIDVLGAIRKLKDAF</sequence>
<accession>A0A9W8A1A9</accession>
<feature type="domain" description="Metallo-beta-lactamase" evidence="10">
    <location>
        <begin position="11"/>
        <end position="171"/>
    </location>
</feature>
<evidence type="ECO:0000256" key="4">
    <source>
        <dbReference type="ARBA" id="ARBA00006759"/>
    </source>
</evidence>
<dbReference type="InterPro" id="IPR035680">
    <property type="entry name" value="Clx_II_MBL"/>
</dbReference>
<keyword evidence="7 11" id="KW-0378">Hydrolase</keyword>
<dbReference type="GO" id="GO:0046872">
    <property type="term" value="F:metal ion binding"/>
    <property type="evidence" value="ECO:0007669"/>
    <property type="project" value="UniProtKB-KW"/>
</dbReference>
<dbReference type="GO" id="GO:0019243">
    <property type="term" value="P:methylglyoxal catabolic process to D-lactate via S-lactoyl-glutathione"/>
    <property type="evidence" value="ECO:0007669"/>
    <property type="project" value="InterPro"/>
</dbReference>
<dbReference type="InterPro" id="IPR032282">
    <property type="entry name" value="HAGH_C"/>
</dbReference>
<evidence type="ECO:0000313" key="11">
    <source>
        <dbReference type="EMBL" id="KAJ1917490.1"/>
    </source>
</evidence>
<dbReference type="HAMAP" id="MF_01374">
    <property type="entry name" value="Glyoxalase_2"/>
    <property type="match status" value="1"/>
</dbReference>
<comment type="catalytic activity">
    <reaction evidence="1">
        <text>an S-(2-hydroxyacyl)glutathione + H2O = a 2-hydroxy carboxylate + glutathione + H(+)</text>
        <dbReference type="Rhea" id="RHEA:21864"/>
        <dbReference type="ChEBI" id="CHEBI:15377"/>
        <dbReference type="ChEBI" id="CHEBI:15378"/>
        <dbReference type="ChEBI" id="CHEBI:57925"/>
        <dbReference type="ChEBI" id="CHEBI:58896"/>
        <dbReference type="ChEBI" id="CHEBI:71261"/>
        <dbReference type="EC" id="3.1.2.6"/>
    </reaction>
</comment>
<dbReference type="NCBIfam" id="TIGR03413">
    <property type="entry name" value="GSH_gloB"/>
    <property type="match status" value="1"/>
</dbReference>
<keyword evidence="8" id="KW-0862">Zinc</keyword>
<evidence type="ECO:0000256" key="3">
    <source>
        <dbReference type="ARBA" id="ARBA00004963"/>
    </source>
</evidence>
<comment type="cofactor">
    <cofactor evidence="2">
        <name>Zn(2+)</name>
        <dbReference type="ChEBI" id="CHEBI:29105"/>
    </cofactor>
</comment>
<evidence type="ECO:0000256" key="9">
    <source>
        <dbReference type="ARBA" id="ARBA00031044"/>
    </source>
</evidence>
<dbReference type="OrthoDB" id="515692at2759"/>
<comment type="similarity">
    <text evidence="4">Belongs to the metallo-beta-lactamase superfamily. Glyoxalase II family.</text>
</comment>
<dbReference type="Pfam" id="PF00753">
    <property type="entry name" value="Lactamase_B"/>
    <property type="match status" value="1"/>
</dbReference>
<comment type="caution">
    <text evidence="11">The sequence shown here is derived from an EMBL/GenBank/DDBJ whole genome shotgun (WGS) entry which is preliminary data.</text>
</comment>
<evidence type="ECO:0000313" key="12">
    <source>
        <dbReference type="Proteomes" id="UP001150538"/>
    </source>
</evidence>
<dbReference type="SUPFAM" id="SSF56281">
    <property type="entry name" value="Metallo-hydrolase/oxidoreductase"/>
    <property type="match status" value="1"/>
</dbReference>
<gene>
    <name evidence="11" type="primary">GLO2</name>
    <name evidence="11" type="ORF">H4219_003172</name>
</gene>
<organism evidence="11 12">
    <name type="scientific">Mycoemilia scoparia</name>
    <dbReference type="NCBI Taxonomy" id="417184"/>
    <lineage>
        <taxon>Eukaryota</taxon>
        <taxon>Fungi</taxon>
        <taxon>Fungi incertae sedis</taxon>
        <taxon>Zoopagomycota</taxon>
        <taxon>Kickxellomycotina</taxon>
        <taxon>Kickxellomycetes</taxon>
        <taxon>Kickxellales</taxon>
        <taxon>Kickxellaceae</taxon>
        <taxon>Mycoemilia</taxon>
    </lineage>
</organism>
<dbReference type="PANTHER" id="PTHR11935">
    <property type="entry name" value="BETA LACTAMASE DOMAIN"/>
    <property type="match status" value="1"/>
</dbReference>
<evidence type="ECO:0000256" key="7">
    <source>
        <dbReference type="ARBA" id="ARBA00022801"/>
    </source>
</evidence>
<dbReference type="GO" id="GO:0004416">
    <property type="term" value="F:hydroxyacylglutathione hydrolase activity"/>
    <property type="evidence" value="ECO:0007669"/>
    <property type="project" value="UniProtKB-EC"/>
</dbReference>
<dbReference type="EC" id="3.1.2.6" evidence="5"/>
<comment type="pathway">
    <text evidence="3">Secondary metabolite metabolism; methylglyoxal degradation; (R)-lactate from methylglyoxal: step 2/2.</text>
</comment>
<dbReference type="PANTHER" id="PTHR11935:SF94">
    <property type="entry name" value="TENZING NORGAY, ISOFORM C"/>
    <property type="match status" value="1"/>
</dbReference>
<dbReference type="Pfam" id="PF16123">
    <property type="entry name" value="HAGH_C"/>
    <property type="match status" value="1"/>
</dbReference>
<dbReference type="Proteomes" id="UP001150538">
    <property type="component" value="Unassembled WGS sequence"/>
</dbReference>
<evidence type="ECO:0000259" key="10">
    <source>
        <dbReference type="SMART" id="SM00849"/>
    </source>
</evidence>
<dbReference type="Gene3D" id="3.60.15.10">
    <property type="entry name" value="Ribonuclease Z/Hydroxyacylglutathione hydrolase-like"/>
    <property type="match status" value="1"/>
</dbReference>
<dbReference type="EMBL" id="JANBPU010000070">
    <property type="protein sequence ID" value="KAJ1917490.1"/>
    <property type="molecule type" value="Genomic_DNA"/>
</dbReference>
<dbReference type="InterPro" id="IPR036866">
    <property type="entry name" value="RibonucZ/Hydroxyglut_hydro"/>
</dbReference>
<keyword evidence="12" id="KW-1185">Reference proteome</keyword>
<reference evidence="11" key="1">
    <citation type="submission" date="2022-07" db="EMBL/GenBank/DDBJ databases">
        <title>Phylogenomic reconstructions and comparative analyses of Kickxellomycotina fungi.</title>
        <authorList>
            <person name="Reynolds N.K."/>
            <person name="Stajich J.E."/>
            <person name="Barry K."/>
            <person name="Grigoriev I.V."/>
            <person name="Crous P."/>
            <person name="Smith M.E."/>
        </authorList>
    </citation>
    <scope>NUCLEOTIDE SEQUENCE</scope>
    <source>
        <strain evidence="11">NBRC 100468</strain>
    </source>
</reference>
<evidence type="ECO:0000256" key="8">
    <source>
        <dbReference type="ARBA" id="ARBA00022833"/>
    </source>
</evidence>
<keyword evidence="6" id="KW-0479">Metal-binding</keyword>
<dbReference type="InterPro" id="IPR017782">
    <property type="entry name" value="Hydroxyacylglutathione_Hdrlase"/>
</dbReference>